<proteinExistence type="predicted"/>
<dbReference type="AlphaFoldDB" id="A0A2S5TBA1"/>
<reference evidence="1 2" key="1">
    <citation type="submission" date="2018-02" db="EMBL/GenBank/DDBJ databases">
        <title>Genome sequencing of Solimonas sp. HR-BB.</title>
        <authorList>
            <person name="Lee Y."/>
            <person name="Jeon C.O."/>
        </authorList>
    </citation>
    <scope>NUCLEOTIDE SEQUENCE [LARGE SCALE GENOMIC DNA]</scope>
    <source>
        <strain evidence="1 2">HR-BB</strain>
    </source>
</reference>
<name>A0A2S5TBA1_9GAMM</name>
<evidence type="ECO:0000313" key="2">
    <source>
        <dbReference type="Proteomes" id="UP000238220"/>
    </source>
</evidence>
<evidence type="ECO:0000313" key="1">
    <source>
        <dbReference type="EMBL" id="PPE72235.1"/>
    </source>
</evidence>
<comment type="caution">
    <text evidence="1">The sequence shown here is derived from an EMBL/GenBank/DDBJ whole genome shotgun (WGS) entry which is preliminary data.</text>
</comment>
<accession>A0A2S5TBA1</accession>
<protein>
    <recommendedName>
        <fullName evidence="3">DUF3293 domain-containing protein</fullName>
    </recommendedName>
</protein>
<dbReference type="OrthoDB" id="1493624at2"/>
<dbReference type="EMBL" id="PSNW01000014">
    <property type="protein sequence ID" value="PPE72235.1"/>
    <property type="molecule type" value="Genomic_DNA"/>
</dbReference>
<sequence>MNRAGLEKAYRQALYLAWLPDGELVLRVGPADPQADRRLAGSGSCRRNWALLTPCNPRSERLDAAANQRLYNQLEGELHALSQAWHRSLHRDPSGQWPDEPGFLLIDPPPERAVELGRRYRQNAIVAAELGQESRVVWLDDAAM</sequence>
<dbReference type="Pfam" id="PF11697">
    <property type="entry name" value="DUF3293"/>
    <property type="match status" value="1"/>
</dbReference>
<dbReference type="RefSeq" id="WP_104231990.1">
    <property type="nucleotide sequence ID" value="NZ_PSNW01000014.1"/>
</dbReference>
<organism evidence="1 2">
    <name type="scientific">Solimonas fluminis</name>
    <dbReference type="NCBI Taxonomy" id="2086571"/>
    <lineage>
        <taxon>Bacteria</taxon>
        <taxon>Pseudomonadati</taxon>
        <taxon>Pseudomonadota</taxon>
        <taxon>Gammaproteobacteria</taxon>
        <taxon>Nevskiales</taxon>
        <taxon>Nevskiaceae</taxon>
        <taxon>Solimonas</taxon>
    </lineage>
</organism>
<evidence type="ECO:0008006" key="3">
    <source>
        <dbReference type="Google" id="ProtNLM"/>
    </source>
</evidence>
<dbReference type="InterPro" id="IPR021710">
    <property type="entry name" value="DUF3293"/>
</dbReference>
<dbReference type="Proteomes" id="UP000238220">
    <property type="component" value="Unassembled WGS sequence"/>
</dbReference>
<keyword evidence="2" id="KW-1185">Reference proteome</keyword>
<gene>
    <name evidence="1" type="ORF">C3942_19195</name>
</gene>